<sequence>MKVDLKEQCFENIRIKNISLIGANLVRCDLSGSELDNVIISGVNLNQAKLFNCRWGNIGLHEGINLLFPDGKTIVSCSNDKSIRLWDVKKGKIKSIRRVKREGNPYVSHLRILHQHSAEENFWKQISKLISHNNDVNSVCFSPKGTTIVSGSDDASIRLLDVMTRQQQGKLDGHSNYVISVCFSPDGATIASGNVDESIRLWDVMTGQQKAKLDGHEDCVYTVCFSPDGKTIASGSNDASIRLWDVKTGQQQAKLNDHSEAVYSIYFSPDGTTLASGSSDKSILLWDVKTGQYILSSDNRYKDVLAQFQTSTILNQVLQKRYFFQPYYSNFQYYNFGNFLKSQFRSLRSFNLERRNLPIIRVLICDNYLNLKAAAFWNLYKEGMYYNLNTFQISPKIVNQSGLSFLNFSACSFPQSKIMNQLKGLSEFVIFSLSTNYEKYQY</sequence>
<feature type="domain" description="EML-like second beta-propeller" evidence="4">
    <location>
        <begin position="139"/>
        <end position="312"/>
    </location>
</feature>
<dbReference type="PANTHER" id="PTHR22847:SF637">
    <property type="entry name" value="WD REPEAT DOMAIN 5B"/>
    <property type="match status" value="1"/>
</dbReference>
<dbReference type="RefSeq" id="XP_001436961.1">
    <property type="nucleotide sequence ID" value="XM_001436924.2"/>
</dbReference>
<dbReference type="Pfam" id="PF00400">
    <property type="entry name" value="WD40"/>
    <property type="match status" value="1"/>
</dbReference>
<evidence type="ECO:0000313" key="6">
    <source>
        <dbReference type="Proteomes" id="UP000000600"/>
    </source>
</evidence>
<protein>
    <recommendedName>
        <fullName evidence="4">EML-like second beta-propeller domain-containing protein</fullName>
    </recommendedName>
</protein>
<evidence type="ECO:0000259" key="4">
    <source>
        <dbReference type="Pfam" id="PF23414"/>
    </source>
</evidence>
<reference evidence="5 6" key="1">
    <citation type="journal article" date="2006" name="Nature">
        <title>Global trends of whole-genome duplications revealed by the ciliate Paramecium tetraurelia.</title>
        <authorList>
            <consortium name="Genoscope"/>
            <person name="Aury J.-M."/>
            <person name="Jaillon O."/>
            <person name="Duret L."/>
            <person name="Noel B."/>
            <person name="Jubin C."/>
            <person name="Porcel B.M."/>
            <person name="Segurens B."/>
            <person name="Daubin V."/>
            <person name="Anthouard V."/>
            <person name="Aiach N."/>
            <person name="Arnaiz O."/>
            <person name="Billaut A."/>
            <person name="Beisson J."/>
            <person name="Blanc I."/>
            <person name="Bouhouche K."/>
            <person name="Camara F."/>
            <person name="Duharcourt S."/>
            <person name="Guigo R."/>
            <person name="Gogendeau D."/>
            <person name="Katinka M."/>
            <person name="Keller A.-M."/>
            <person name="Kissmehl R."/>
            <person name="Klotz C."/>
            <person name="Koll F."/>
            <person name="Le Moue A."/>
            <person name="Lepere C."/>
            <person name="Malinsky S."/>
            <person name="Nowacki M."/>
            <person name="Nowak J.K."/>
            <person name="Plattner H."/>
            <person name="Poulain J."/>
            <person name="Ruiz F."/>
            <person name="Serrano V."/>
            <person name="Zagulski M."/>
            <person name="Dessen P."/>
            <person name="Betermier M."/>
            <person name="Weissenbach J."/>
            <person name="Scarpelli C."/>
            <person name="Schachter V."/>
            <person name="Sperling L."/>
            <person name="Meyer E."/>
            <person name="Cohen J."/>
            <person name="Wincker P."/>
        </authorList>
    </citation>
    <scope>NUCLEOTIDE SEQUENCE [LARGE SCALE GENOMIC DNA]</scope>
    <source>
        <strain evidence="5 6">Stock d4-2</strain>
    </source>
</reference>
<dbReference type="SUPFAM" id="SSF141571">
    <property type="entry name" value="Pentapeptide repeat-like"/>
    <property type="match status" value="1"/>
</dbReference>
<accession>A0CFJ7</accession>
<dbReference type="SUPFAM" id="SSF50978">
    <property type="entry name" value="WD40 repeat-like"/>
    <property type="match status" value="1"/>
</dbReference>
<dbReference type="Gene3D" id="2.160.20.80">
    <property type="entry name" value="E3 ubiquitin-protein ligase SopA"/>
    <property type="match status" value="1"/>
</dbReference>
<dbReference type="InParanoid" id="A0CFJ7"/>
<dbReference type="AlphaFoldDB" id="A0CFJ7"/>
<dbReference type="InterPro" id="IPR019775">
    <property type="entry name" value="WD40_repeat_CS"/>
</dbReference>
<dbReference type="InterPro" id="IPR001646">
    <property type="entry name" value="5peptide_repeat"/>
</dbReference>
<feature type="repeat" description="WD" evidence="3">
    <location>
        <begin position="171"/>
        <end position="212"/>
    </location>
</feature>
<feature type="repeat" description="WD" evidence="3">
    <location>
        <begin position="69"/>
        <end position="96"/>
    </location>
</feature>
<dbReference type="PROSITE" id="PS00678">
    <property type="entry name" value="WD_REPEATS_1"/>
    <property type="match status" value="4"/>
</dbReference>
<dbReference type="GO" id="GO:1990234">
    <property type="term" value="C:transferase complex"/>
    <property type="evidence" value="ECO:0007669"/>
    <property type="project" value="UniProtKB-ARBA"/>
</dbReference>
<organism evidence="5 6">
    <name type="scientific">Paramecium tetraurelia</name>
    <dbReference type="NCBI Taxonomy" id="5888"/>
    <lineage>
        <taxon>Eukaryota</taxon>
        <taxon>Sar</taxon>
        <taxon>Alveolata</taxon>
        <taxon>Ciliophora</taxon>
        <taxon>Intramacronucleata</taxon>
        <taxon>Oligohymenophorea</taxon>
        <taxon>Peniculida</taxon>
        <taxon>Parameciidae</taxon>
        <taxon>Paramecium</taxon>
    </lineage>
</organism>
<gene>
    <name evidence="5" type="ORF">GSPATT00038004001</name>
</gene>
<evidence type="ECO:0000313" key="5">
    <source>
        <dbReference type="EMBL" id="CAK69564.1"/>
    </source>
</evidence>
<dbReference type="STRING" id="5888.A0CFJ7"/>
<dbReference type="InterPro" id="IPR020472">
    <property type="entry name" value="WD40_PAC1"/>
</dbReference>
<dbReference type="EMBL" id="CT868070">
    <property type="protein sequence ID" value="CAK69564.1"/>
    <property type="molecule type" value="Genomic_DNA"/>
</dbReference>
<dbReference type="Pfam" id="PF00805">
    <property type="entry name" value="Pentapeptide"/>
    <property type="match status" value="1"/>
</dbReference>
<dbReference type="PROSITE" id="PS50294">
    <property type="entry name" value="WD_REPEATS_REGION"/>
    <property type="match status" value="4"/>
</dbReference>
<dbReference type="HOGENOM" id="CLU_620345_0_0_1"/>
<proteinExistence type="predicted"/>
<dbReference type="InterPro" id="IPR055442">
    <property type="entry name" value="Beta-prop_EML-like_2nd"/>
</dbReference>
<dbReference type="Pfam" id="PF23414">
    <property type="entry name" value="Beta-prop_EML_2"/>
    <property type="match status" value="1"/>
</dbReference>
<dbReference type="GeneID" id="5022746"/>
<feature type="repeat" description="WD" evidence="3">
    <location>
        <begin position="129"/>
        <end position="170"/>
    </location>
</feature>
<dbReference type="PRINTS" id="PR00320">
    <property type="entry name" value="GPROTEINBRPT"/>
</dbReference>
<dbReference type="eggNOG" id="KOG0266">
    <property type="taxonomic scope" value="Eukaryota"/>
</dbReference>
<evidence type="ECO:0000256" key="2">
    <source>
        <dbReference type="ARBA" id="ARBA00022737"/>
    </source>
</evidence>
<evidence type="ECO:0000256" key="1">
    <source>
        <dbReference type="ARBA" id="ARBA00022574"/>
    </source>
</evidence>
<keyword evidence="2" id="KW-0677">Repeat</keyword>
<dbReference type="CDD" id="cd00200">
    <property type="entry name" value="WD40"/>
    <property type="match status" value="1"/>
</dbReference>
<feature type="repeat" description="WD" evidence="3">
    <location>
        <begin position="255"/>
        <end position="296"/>
    </location>
</feature>
<name>A0CFJ7_PARTE</name>
<dbReference type="Gene3D" id="2.130.10.10">
    <property type="entry name" value="YVTN repeat-like/Quinoprotein amine dehydrogenase"/>
    <property type="match status" value="3"/>
</dbReference>
<dbReference type="InterPro" id="IPR001680">
    <property type="entry name" value="WD40_rpt"/>
</dbReference>
<dbReference type="InterPro" id="IPR015943">
    <property type="entry name" value="WD40/YVTN_repeat-like_dom_sf"/>
</dbReference>
<keyword evidence="1 3" id="KW-0853">WD repeat</keyword>
<dbReference type="InterPro" id="IPR036322">
    <property type="entry name" value="WD40_repeat_dom_sf"/>
</dbReference>
<dbReference type="OrthoDB" id="414519at2759"/>
<dbReference type="FunFam" id="2.130.10.10:FF:002141">
    <property type="entry name" value="Uncharacterized protein"/>
    <property type="match status" value="1"/>
</dbReference>
<dbReference type="PROSITE" id="PS50082">
    <property type="entry name" value="WD_REPEATS_2"/>
    <property type="match status" value="5"/>
</dbReference>
<dbReference type="SMART" id="SM00320">
    <property type="entry name" value="WD40"/>
    <property type="match status" value="5"/>
</dbReference>
<feature type="repeat" description="WD" evidence="3">
    <location>
        <begin position="213"/>
        <end position="254"/>
    </location>
</feature>
<dbReference type="PANTHER" id="PTHR22847">
    <property type="entry name" value="WD40 REPEAT PROTEIN"/>
    <property type="match status" value="1"/>
</dbReference>
<evidence type="ECO:0000256" key="3">
    <source>
        <dbReference type="PROSITE-ProRule" id="PRU00221"/>
    </source>
</evidence>
<keyword evidence="6" id="KW-1185">Reference proteome</keyword>
<dbReference type="Proteomes" id="UP000000600">
    <property type="component" value="Unassembled WGS sequence"/>
</dbReference>
<dbReference type="KEGG" id="ptm:GSPATT00038004001"/>